<evidence type="ECO:0000256" key="8">
    <source>
        <dbReference type="RuleBase" id="RU000461"/>
    </source>
</evidence>
<dbReference type="PANTHER" id="PTHR47947">
    <property type="entry name" value="CYTOCHROME P450 82C3-RELATED"/>
    <property type="match status" value="1"/>
</dbReference>
<name>A0A9R1XHK3_LACSA</name>
<feature type="transmembrane region" description="Helical" evidence="9">
    <location>
        <begin position="33"/>
        <end position="55"/>
    </location>
</feature>
<dbReference type="InterPro" id="IPR002401">
    <property type="entry name" value="Cyt_P450_E_grp-I"/>
</dbReference>
<dbReference type="PRINTS" id="PR00385">
    <property type="entry name" value="P450"/>
</dbReference>
<dbReference type="EMBL" id="NBSK02000004">
    <property type="protein sequence ID" value="KAJ0210244.1"/>
    <property type="molecule type" value="Genomic_DNA"/>
</dbReference>
<dbReference type="InterPro" id="IPR050651">
    <property type="entry name" value="Plant_Cytochrome_P450_Monoox"/>
</dbReference>
<gene>
    <name evidence="10" type="ORF">LSAT_V11C400204590</name>
</gene>
<dbReference type="PRINTS" id="PR00463">
    <property type="entry name" value="EP450I"/>
</dbReference>
<evidence type="ECO:0000313" key="10">
    <source>
        <dbReference type="EMBL" id="KAJ0210244.1"/>
    </source>
</evidence>
<evidence type="ECO:0000256" key="1">
    <source>
        <dbReference type="ARBA" id="ARBA00001971"/>
    </source>
</evidence>
<dbReference type="GO" id="GO:0005506">
    <property type="term" value="F:iron ion binding"/>
    <property type="evidence" value="ECO:0007669"/>
    <property type="project" value="InterPro"/>
</dbReference>
<dbReference type="InterPro" id="IPR036396">
    <property type="entry name" value="Cyt_P450_sf"/>
</dbReference>
<sequence length="561" mass="63194">MGGGNLVIETALPSLFANKYNHMHSICSLAMEFYLLVSTIVATISVPILVHRLLLPILHRKNENTGKNLKPPQAKGAWPIIGHLHLLRGPELPHKVLGDMAEKYGPIFTVKLGVHQALVISDSKIAKDCFTTNDKAFASRPKMEASKIMAYNYAVLGRAPYGDYWRKMRKMLVLEVLSQRRVEMLGHIRASEVRASVKELYDGWVTNKLTESSESQMVKVEMSQWFGNLILNIIVRIVSGKRFSPNDEERLRFQAVAGKYFELFGAFLVADFIPYLNWLDVSGYKKLMKNTGKDLDNIVDQWLKEHNQESKSIQQHEANQDFMHVLISILRGASKQEFRGFDHDTIIKATSLQVLVAGVDTTSVTFTWALALLLNNPKALETAQDEIDEYVGRDRLVEESDLKNLVYLNAIIKETLRLYPAGPLSVPHESLEDCIVGGYSIPKGTRLLVNLWKLQRDPSIWSDPEEFKPERFLTSHKDIDVKGNHYELLPFGSGRRMCPGVLFALQVLGLTLARLLQQFVLKKPSDEPVDMTESMGATNGKAAPLDVLLGPRLPTDMYKVG</sequence>
<dbReference type="GO" id="GO:0016705">
    <property type="term" value="F:oxidoreductase activity, acting on paired donors, with incorporation or reduction of molecular oxygen"/>
    <property type="evidence" value="ECO:0007669"/>
    <property type="project" value="InterPro"/>
</dbReference>
<accession>A0A9R1XHK3</accession>
<dbReference type="InterPro" id="IPR001128">
    <property type="entry name" value="Cyt_P450"/>
</dbReference>
<dbReference type="InterPro" id="IPR017972">
    <property type="entry name" value="Cyt_P450_CS"/>
</dbReference>
<protein>
    <recommendedName>
        <fullName evidence="12">Cytochrome P450</fullName>
    </recommendedName>
</protein>
<reference evidence="10 11" key="1">
    <citation type="journal article" date="2017" name="Nat. Commun.">
        <title>Genome assembly with in vitro proximity ligation data and whole-genome triplication in lettuce.</title>
        <authorList>
            <person name="Reyes-Chin-Wo S."/>
            <person name="Wang Z."/>
            <person name="Yang X."/>
            <person name="Kozik A."/>
            <person name="Arikit S."/>
            <person name="Song C."/>
            <person name="Xia L."/>
            <person name="Froenicke L."/>
            <person name="Lavelle D.O."/>
            <person name="Truco M.J."/>
            <person name="Xia R."/>
            <person name="Zhu S."/>
            <person name="Xu C."/>
            <person name="Xu H."/>
            <person name="Xu X."/>
            <person name="Cox K."/>
            <person name="Korf I."/>
            <person name="Meyers B.C."/>
            <person name="Michelmore R.W."/>
        </authorList>
    </citation>
    <scope>NUCLEOTIDE SEQUENCE [LARGE SCALE GENOMIC DNA]</scope>
    <source>
        <strain evidence="11">cv. Salinas</strain>
        <tissue evidence="10">Seedlings</tissue>
    </source>
</reference>
<dbReference type="GO" id="GO:0020037">
    <property type="term" value="F:heme binding"/>
    <property type="evidence" value="ECO:0007669"/>
    <property type="project" value="InterPro"/>
</dbReference>
<comment type="similarity">
    <text evidence="8">Belongs to the cytochrome P450 family.</text>
</comment>
<keyword evidence="9" id="KW-0472">Membrane</keyword>
<evidence type="ECO:0000256" key="9">
    <source>
        <dbReference type="SAM" id="Phobius"/>
    </source>
</evidence>
<evidence type="ECO:0000256" key="2">
    <source>
        <dbReference type="ARBA" id="ARBA00022617"/>
    </source>
</evidence>
<evidence type="ECO:0000256" key="5">
    <source>
        <dbReference type="ARBA" id="ARBA00023004"/>
    </source>
</evidence>
<evidence type="ECO:0000256" key="7">
    <source>
        <dbReference type="PIRSR" id="PIRSR602401-1"/>
    </source>
</evidence>
<comment type="cofactor">
    <cofactor evidence="1 7">
        <name>heme</name>
        <dbReference type="ChEBI" id="CHEBI:30413"/>
    </cofactor>
</comment>
<evidence type="ECO:0008006" key="12">
    <source>
        <dbReference type="Google" id="ProtNLM"/>
    </source>
</evidence>
<evidence type="ECO:0000256" key="3">
    <source>
        <dbReference type="ARBA" id="ARBA00022723"/>
    </source>
</evidence>
<keyword evidence="9" id="KW-1133">Transmembrane helix</keyword>
<dbReference type="Gene3D" id="1.10.630.10">
    <property type="entry name" value="Cytochrome P450"/>
    <property type="match status" value="1"/>
</dbReference>
<keyword evidence="9" id="KW-0812">Transmembrane</keyword>
<dbReference type="SUPFAM" id="SSF48264">
    <property type="entry name" value="Cytochrome P450"/>
    <property type="match status" value="1"/>
</dbReference>
<evidence type="ECO:0000313" key="11">
    <source>
        <dbReference type="Proteomes" id="UP000235145"/>
    </source>
</evidence>
<dbReference type="GO" id="GO:0004497">
    <property type="term" value="F:monooxygenase activity"/>
    <property type="evidence" value="ECO:0007669"/>
    <property type="project" value="UniProtKB-KW"/>
</dbReference>
<dbReference type="Pfam" id="PF00067">
    <property type="entry name" value="p450"/>
    <property type="match status" value="1"/>
</dbReference>
<dbReference type="FunFam" id="1.10.630.10:FF:000026">
    <property type="entry name" value="Cytochrome P450 82C4"/>
    <property type="match status" value="1"/>
</dbReference>
<keyword evidence="11" id="KW-1185">Reference proteome</keyword>
<evidence type="ECO:0000256" key="6">
    <source>
        <dbReference type="ARBA" id="ARBA00023033"/>
    </source>
</evidence>
<keyword evidence="3 7" id="KW-0479">Metal-binding</keyword>
<feature type="binding site" description="axial binding residue" evidence="7">
    <location>
        <position position="498"/>
    </location>
    <ligand>
        <name>heme</name>
        <dbReference type="ChEBI" id="CHEBI:30413"/>
    </ligand>
    <ligandPart>
        <name>Fe</name>
        <dbReference type="ChEBI" id="CHEBI:18248"/>
    </ligandPart>
</feature>
<proteinExistence type="inferred from homology"/>
<dbReference type="PROSITE" id="PS00086">
    <property type="entry name" value="CYTOCHROME_P450"/>
    <property type="match status" value="1"/>
</dbReference>
<keyword evidence="5 7" id="KW-0408">Iron</keyword>
<keyword evidence="6 8" id="KW-0503">Monooxygenase</keyword>
<organism evidence="10 11">
    <name type="scientific">Lactuca sativa</name>
    <name type="common">Garden lettuce</name>
    <dbReference type="NCBI Taxonomy" id="4236"/>
    <lineage>
        <taxon>Eukaryota</taxon>
        <taxon>Viridiplantae</taxon>
        <taxon>Streptophyta</taxon>
        <taxon>Embryophyta</taxon>
        <taxon>Tracheophyta</taxon>
        <taxon>Spermatophyta</taxon>
        <taxon>Magnoliopsida</taxon>
        <taxon>eudicotyledons</taxon>
        <taxon>Gunneridae</taxon>
        <taxon>Pentapetalae</taxon>
        <taxon>asterids</taxon>
        <taxon>campanulids</taxon>
        <taxon>Asterales</taxon>
        <taxon>Asteraceae</taxon>
        <taxon>Cichorioideae</taxon>
        <taxon>Cichorieae</taxon>
        <taxon>Lactucinae</taxon>
        <taxon>Lactuca</taxon>
    </lineage>
</organism>
<keyword evidence="2 7" id="KW-0349">Heme</keyword>
<dbReference type="Proteomes" id="UP000235145">
    <property type="component" value="Unassembled WGS sequence"/>
</dbReference>
<evidence type="ECO:0000256" key="4">
    <source>
        <dbReference type="ARBA" id="ARBA00023002"/>
    </source>
</evidence>
<dbReference type="AlphaFoldDB" id="A0A9R1XHK3"/>
<dbReference type="CDD" id="cd20654">
    <property type="entry name" value="CYP82"/>
    <property type="match status" value="1"/>
</dbReference>
<keyword evidence="4 8" id="KW-0560">Oxidoreductase</keyword>
<comment type="caution">
    <text evidence="10">The sequence shown here is derived from an EMBL/GenBank/DDBJ whole genome shotgun (WGS) entry which is preliminary data.</text>
</comment>
<dbReference type="PANTHER" id="PTHR47947:SF43">
    <property type="entry name" value="CYTOCHROME P450-RELATED"/>
    <property type="match status" value="1"/>
</dbReference>